<feature type="region of interest" description="Disordered" evidence="1">
    <location>
        <begin position="1"/>
        <end position="34"/>
    </location>
</feature>
<dbReference type="GeneID" id="37039818"/>
<dbReference type="OrthoDB" id="537467at2759"/>
<feature type="compositionally biased region" description="Low complexity" evidence="1">
    <location>
        <begin position="20"/>
        <end position="34"/>
    </location>
</feature>
<feature type="compositionally biased region" description="Gly residues" evidence="1">
    <location>
        <begin position="176"/>
        <end position="187"/>
    </location>
</feature>
<dbReference type="Pfam" id="PF10013">
    <property type="entry name" value="DUF2256"/>
    <property type="match status" value="1"/>
</dbReference>
<name>A0A316YS58_9BASI</name>
<feature type="compositionally biased region" description="Low complexity" evidence="1">
    <location>
        <begin position="188"/>
        <end position="197"/>
    </location>
</feature>
<dbReference type="AlphaFoldDB" id="A0A316YS58"/>
<organism evidence="2 3">
    <name type="scientific">Acaromyces ingoldii</name>
    <dbReference type="NCBI Taxonomy" id="215250"/>
    <lineage>
        <taxon>Eukaryota</taxon>
        <taxon>Fungi</taxon>
        <taxon>Dikarya</taxon>
        <taxon>Basidiomycota</taxon>
        <taxon>Ustilaginomycotina</taxon>
        <taxon>Exobasidiomycetes</taxon>
        <taxon>Exobasidiales</taxon>
        <taxon>Cryptobasidiaceae</taxon>
        <taxon>Acaromyces</taxon>
    </lineage>
</organism>
<protein>
    <submittedName>
        <fullName evidence="2">Uncharacterized protein</fullName>
    </submittedName>
</protein>
<evidence type="ECO:0000256" key="1">
    <source>
        <dbReference type="SAM" id="MobiDB-lite"/>
    </source>
</evidence>
<reference evidence="2 3" key="1">
    <citation type="journal article" date="2018" name="Mol. Biol. Evol.">
        <title>Broad Genomic Sampling Reveals a Smut Pathogenic Ancestry of the Fungal Clade Ustilaginomycotina.</title>
        <authorList>
            <person name="Kijpornyongpan T."/>
            <person name="Mondo S.J."/>
            <person name="Barry K."/>
            <person name="Sandor L."/>
            <person name="Lee J."/>
            <person name="Lipzen A."/>
            <person name="Pangilinan J."/>
            <person name="LaButti K."/>
            <person name="Hainaut M."/>
            <person name="Henrissat B."/>
            <person name="Grigoriev I.V."/>
            <person name="Spatafora J.W."/>
            <person name="Aime M.C."/>
        </authorList>
    </citation>
    <scope>NUCLEOTIDE SEQUENCE [LARGE SCALE GENOMIC DNA]</scope>
    <source>
        <strain evidence="2 3">MCA 4198</strain>
    </source>
</reference>
<dbReference type="InParanoid" id="A0A316YS58"/>
<gene>
    <name evidence="2" type="ORF">FA10DRAFT_116772</name>
</gene>
<evidence type="ECO:0000313" key="2">
    <source>
        <dbReference type="EMBL" id="PWN90575.1"/>
    </source>
</evidence>
<evidence type="ECO:0000313" key="3">
    <source>
        <dbReference type="Proteomes" id="UP000245768"/>
    </source>
</evidence>
<keyword evidence="3" id="KW-1185">Reference proteome</keyword>
<dbReference type="EMBL" id="KZ819636">
    <property type="protein sequence ID" value="PWN90575.1"/>
    <property type="molecule type" value="Genomic_DNA"/>
</dbReference>
<accession>A0A316YS58</accession>
<dbReference type="RefSeq" id="XP_025377773.1">
    <property type="nucleotide sequence ID" value="XM_025517902.1"/>
</dbReference>
<feature type="region of interest" description="Disordered" evidence="1">
    <location>
        <begin position="176"/>
        <end position="203"/>
    </location>
</feature>
<dbReference type="InterPro" id="IPR017136">
    <property type="entry name" value="UCP037205"/>
</dbReference>
<proteinExistence type="predicted"/>
<dbReference type="Proteomes" id="UP000245768">
    <property type="component" value="Unassembled WGS sequence"/>
</dbReference>
<sequence>MPPKRLARLSSRSPSPPLPSQQQQSRASPAAAGAAPAAKPCVTCARQITPRSKWARNWDEIRHCSATCRAWRSVLPLPRLSAVSLPASPLAQARAREDGNNGCEWTRFVTVDHGAGRAGAGVFAFDAWVEANSLMASREGRRTTLDDVTARLDDQLGADLPPGDARLAVPLLLRGGGDGGGGGGGDGSSSSSGSSSSMWETRKRETVRRAARRLVIFPFAHSALCTFLNAEQKRREDTDEESARQLRVLAKSFSLWQGNRRLVSLEDVSFAKGPIAVDQVSE</sequence>